<organism evidence="3 4">
    <name type="scientific">Armillaria novae-zelandiae</name>
    <dbReference type="NCBI Taxonomy" id="153914"/>
    <lineage>
        <taxon>Eukaryota</taxon>
        <taxon>Fungi</taxon>
        <taxon>Dikarya</taxon>
        <taxon>Basidiomycota</taxon>
        <taxon>Agaricomycotina</taxon>
        <taxon>Agaricomycetes</taxon>
        <taxon>Agaricomycetidae</taxon>
        <taxon>Agaricales</taxon>
        <taxon>Marasmiineae</taxon>
        <taxon>Physalacriaceae</taxon>
        <taxon>Armillaria</taxon>
    </lineage>
</organism>
<feature type="region of interest" description="Disordered" evidence="2">
    <location>
        <begin position="432"/>
        <end position="451"/>
    </location>
</feature>
<feature type="compositionally biased region" description="Polar residues" evidence="2">
    <location>
        <begin position="1"/>
        <end position="14"/>
    </location>
</feature>
<reference evidence="3" key="1">
    <citation type="submission" date="2023-06" db="EMBL/GenBank/DDBJ databases">
        <authorList>
            <consortium name="Lawrence Berkeley National Laboratory"/>
            <person name="Ahrendt S."/>
            <person name="Sahu N."/>
            <person name="Indic B."/>
            <person name="Wong-Bajracharya J."/>
            <person name="Merenyi Z."/>
            <person name="Ke H.-M."/>
            <person name="Monk M."/>
            <person name="Kocsube S."/>
            <person name="Drula E."/>
            <person name="Lipzen A."/>
            <person name="Balint B."/>
            <person name="Henrissat B."/>
            <person name="Andreopoulos B."/>
            <person name="Martin F.M."/>
            <person name="Harder C.B."/>
            <person name="Rigling D."/>
            <person name="Ford K.L."/>
            <person name="Foster G.D."/>
            <person name="Pangilinan J."/>
            <person name="Papanicolaou A."/>
            <person name="Barry K."/>
            <person name="LaButti K."/>
            <person name="Viragh M."/>
            <person name="Koriabine M."/>
            <person name="Yan M."/>
            <person name="Riley R."/>
            <person name="Champramary S."/>
            <person name="Plett K.L."/>
            <person name="Tsai I.J."/>
            <person name="Slot J."/>
            <person name="Sipos G."/>
            <person name="Plett J."/>
            <person name="Nagy L.G."/>
            <person name="Grigoriev I.V."/>
        </authorList>
    </citation>
    <scope>NUCLEOTIDE SEQUENCE</scope>
    <source>
        <strain evidence="3">ICMP 16352</strain>
    </source>
</reference>
<evidence type="ECO:0000313" key="3">
    <source>
        <dbReference type="EMBL" id="KAK0467420.1"/>
    </source>
</evidence>
<dbReference type="AlphaFoldDB" id="A0AA39NKT2"/>
<gene>
    <name evidence="3" type="ORF">IW261DRAFT_1520008</name>
</gene>
<dbReference type="Proteomes" id="UP001175227">
    <property type="component" value="Unassembled WGS sequence"/>
</dbReference>
<evidence type="ECO:0000256" key="1">
    <source>
        <dbReference type="SAM" id="Coils"/>
    </source>
</evidence>
<comment type="caution">
    <text evidence="3">The sequence shown here is derived from an EMBL/GenBank/DDBJ whole genome shotgun (WGS) entry which is preliminary data.</text>
</comment>
<feature type="region of interest" description="Disordered" evidence="2">
    <location>
        <begin position="1"/>
        <end position="37"/>
    </location>
</feature>
<keyword evidence="4" id="KW-1185">Reference proteome</keyword>
<accession>A0AA39NKT2</accession>
<sequence length="468" mass="53838">MTRITIDSISSNSHPSHRIRQKKTQKYQTAPIVKSEPREEQVDAIIHLHSPSPAKDLGWDHPDELEYRDASAWSKDDIIKHLVTQSFSVPGRTHRSKWATITSADGSTTVVPNVYRIPLMFVGEFMWSSLRLVLGDDKEWNEFKTGILHVSRLCKAFLDEVRRAMSEEGVGRSWRCATFDRALARYRMGWLLSHPRYLKEFWEMYGDEEYRKDAVKFDWKRLVMKGLKGFKLDEEQIEGGVHANRWMSGLKEIRGDWIWDMNENAARSARFAQDYLESWQRTKLWGDRPAAPPTPTISVDETLLTKTHALEICDPVNPPVPPGLCCEPVTFTIPSPSPELFELLRRKFQSQERRIASLESEVSSLRKSETIRTPISVPEHADTFVPTPNFPEISDPDCSMSFWKNPLEQLLDMDSDTDIRRDVTVPLVKCEPEPEPAQMKAMSQLKDDADDIASAPIKSLRKLQRMES</sequence>
<dbReference type="EMBL" id="JAUEPR010000077">
    <property type="protein sequence ID" value="KAK0467420.1"/>
    <property type="molecule type" value="Genomic_DNA"/>
</dbReference>
<protein>
    <submittedName>
        <fullName evidence="3">Uncharacterized protein</fullName>
    </submittedName>
</protein>
<evidence type="ECO:0000256" key="2">
    <source>
        <dbReference type="SAM" id="MobiDB-lite"/>
    </source>
</evidence>
<proteinExistence type="predicted"/>
<feature type="compositionally biased region" description="Basic residues" evidence="2">
    <location>
        <begin position="15"/>
        <end position="25"/>
    </location>
</feature>
<keyword evidence="1" id="KW-0175">Coiled coil</keyword>
<feature type="coiled-coil region" evidence="1">
    <location>
        <begin position="341"/>
        <end position="368"/>
    </location>
</feature>
<evidence type="ECO:0000313" key="4">
    <source>
        <dbReference type="Proteomes" id="UP001175227"/>
    </source>
</evidence>
<name>A0AA39NKT2_9AGAR</name>